<keyword evidence="5" id="KW-1185">Reference proteome</keyword>
<evidence type="ECO:0000259" key="3">
    <source>
        <dbReference type="PROSITE" id="PS52029"/>
    </source>
</evidence>
<proteinExistence type="predicted"/>
<evidence type="ECO:0000256" key="1">
    <source>
        <dbReference type="PROSITE-ProRule" id="PRU01373"/>
    </source>
</evidence>
<dbReference type="GO" id="GO:0009252">
    <property type="term" value="P:peptidoglycan biosynthetic process"/>
    <property type="evidence" value="ECO:0007669"/>
    <property type="project" value="UniProtKB-KW"/>
</dbReference>
<dbReference type="Proteomes" id="UP001239397">
    <property type="component" value="Chromosome"/>
</dbReference>
<dbReference type="RefSeq" id="WP_286003036.1">
    <property type="nucleotide sequence ID" value="NZ_CP127295.1"/>
</dbReference>
<dbReference type="AlphaFoldDB" id="A0A9Y2NM40"/>
<dbReference type="GO" id="GO:0008360">
    <property type="term" value="P:regulation of cell shape"/>
    <property type="evidence" value="ECO:0007669"/>
    <property type="project" value="UniProtKB-UniRule"/>
</dbReference>
<comment type="pathway">
    <text evidence="1">Cell wall biogenesis; peptidoglycan biosynthesis.</text>
</comment>
<reference evidence="4 5" key="1">
    <citation type="submission" date="2023-06" db="EMBL/GenBank/DDBJ databases">
        <authorList>
            <person name="Oyuntsetseg B."/>
            <person name="Kim S.B."/>
        </authorList>
    </citation>
    <scope>NUCLEOTIDE SEQUENCE [LARGE SCALE GENOMIC DNA]</scope>
    <source>
        <strain evidence="4 5">4-36</strain>
    </source>
</reference>
<evidence type="ECO:0000256" key="2">
    <source>
        <dbReference type="SAM" id="MobiDB-lite"/>
    </source>
</evidence>
<dbReference type="InterPro" id="IPR005490">
    <property type="entry name" value="LD_TPept_cat_dom"/>
</dbReference>
<evidence type="ECO:0000313" key="4">
    <source>
        <dbReference type="EMBL" id="WIY06779.1"/>
    </source>
</evidence>
<keyword evidence="1" id="KW-0573">Peptidoglycan synthesis</keyword>
<dbReference type="PANTHER" id="PTHR38589">
    <property type="entry name" value="BLR0621 PROTEIN"/>
    <property type="match status" value="1"/>
</dbReference>
<feature type="domain" description="L,D-TPase catalytic" evidence="3">
    <location>
        <begin position="9"/>
        <end position="183"/>
    </location>
</feature>
<feature type="active site" description="Proton donor/acceptor" evidence="1">
    <location>
        <position position="148"/>
    </location>
</feature>
<dbReference type="PROSITE" id="PS52029">
    <property type="entry name" value="LD_TPASE"/>
    <property type="match status" value="1"/>
</dbReference>
<dbReference type="PANTHER" id="PTHR38589:SF1">
    <property type="entry name" value="BLR0621 PROTEIN"/>
    <property type="match status" value="1"/>
</dbReference>
<organism evidence="4 5">
    <name type="scientific">Amycolatopsis mongoliensis</name>
    <dbReference type="NCBI Taxonomy" id="715475"/>
    <lineage>
        <taxon>Bacteria</taxon>
        <taxon>Bacillati</taxon>
        <taxon>Actinomycetota</taxon>
        <taxon>Actinomycetes</taxon>
        <taxon>Pseudonocardiales</taxon>
        <taxon>Pseudonocardiaceae</taxon>
        <taxon>Amycolatopsis</taxon>
    </lineage>
</organism>
<dbReference type="Pfam" id="PF03734">
    <property type="entry name" value="YkuD"/>
    <property type="match status" value="1"/>
</dbReference>
<sequence length="185" mass="19451">MTQQVVAVVADEAPAATAVLTAWEGTGNDRIRVLGPVPARIGRDGVGRASESTSHTPAGTWPLTEAFGTEPAETRLPYRLVTTADWWVSDVASPWYNTHFSGAPGTCPFDEAAGENLGAAGPAYAHAVVIDYNRDPVVPGAGSAFFLHVTDGRPTAGCVAIPKPDLEVLLRWLDPAKHPVLEISG</sequence>
<keyword evidence="1" id="KW-0133">Cell shape</keyword>
<keyword evidence="1" id="KW-0961">Cell wall biogenesis/degradation</keyword>
<evidence type="ECO:0000313" key="5">
    <source>
        <dbReference type="Proteomes" id="UP001239397"/>
    </source>
</evidence>
<feature type="region of interest" description="Disordered" evidence="2">
    <location>
        <begin position="44"/>
        <end position="64"/>
    </location>
</feature>
<protein>
    <submittedName>
        <fullName evidence="4">L,D-transpeptidase family protein</fullName>
    </submittedName>
</protein>
<dbReference type="EMBL" id="CP127295">
    <property type="protein sequence ID" value="WIY06779.1"/>
    <property type="molecule type" value="Genomic_DNA"/>
</dbReference>
<dbReference type="GO" id="GO:0016740">
    <property type="term" value="F:transferase activity"/>
    <property type="evidence" value="ECO:0007669"/>
    <property type="project" value="InterPro"/>
</dbReference>
<gene>
    <name evidence="4" type="ORF">QRX60_24085</name>
</gene>
<feature type="active site" description="Nucleophile" evidence="1">
    <location>
        <position position="158"/>
    </location>
</feature>
<dbReference type="KEGG" id="amog:QRX60_24085"/>
<dbReference type="GO" id="GO:0071555">
    <property type="term" value="P:cell wall organization"/>
    <property type="evidence" value="ECO:0007669"/>
    <property type="project" value="UniProtKB-UniRule"/>
</dbReference>
<accession>A0A9Y2NM40</accession>
<name>A0A9Y2NM40_9PSEU</name>